<organism evidence="1">
    <name type="scientific">hydrothermal vent metagenome</name>
    <dbReference type="NCBI Taxonomy" id="652676"/>
    <lineage>
        <taxon>unclassified sequences</taxon>
        <taxon>metagenomes</taxon>
        <taxon>ecological metagenomes</taxon>
    </lineage>
</organism>
<name>A0A3B0TW98_9ZZZZ</name>
<evidence type="ECO:0000313" key="1">
    <source>
        <dbReference type="EMBL" id="VAW21040.1"/>
    </source>
</evidence>
<proteinExistence type="predicted"/>
<reference evidence="1" key="1">
    <citation type="submission" date="2018-06" db="EMBL/GenBank/DDBJ databases">
        <authorList>
            <person name="Zhirakovskaya E."/>
        </authorList>
    </citation>
    <scope>NUCLEOTIDE SEQUENCE</scope>
</reference>
<sequence>MFTKQKSLAENFAKIFVAPIFRAFSYFYKEQLSNCICPLVLKPLQLY</sequence>
<dbReference type="AlphaFoldDB" id="A0A3B0TW98"/>
<dbReference type="EMBL" id="UOEQ01000321">
    <property type="protein sequence ID" value="VAW21040.1"/>
    <property type="molecule type" value="Genomic_DNA"/>
</dbReference>
<protein>
    <submittedName>
        <fullName evidence="1">Uncharacterized protein</fullName>
    </submittedName>
</protein>
<accession>A0A3B0TW98</accession>
<gene>
    <name evidence="1" type="ORF">MNBD_ALPHA11-1372</name>
</gene>